<dbReference type="SUPFAM" id="SSF46689">
    <property type="entry name" value="Homeodomain-like"/>
    <property type="match status" value="1"/>
</dbReference>
<evidence type="ECO:0000259" key="5">
    <source>
        <dbReference type="PROSITE" id="PS50977"/>
    </source>
</evidence>
<dbReference type="PRINTS" id="PR00455">
    <property type="entry name" value="HTHTETR"/>
</dbReference>
<protein>
    <submittedName>
        <fullName evidence="6">TetR/AcrR family transcriptional regulator</fullName>
    </submittedName>
</protein>
<keyword evidence="2 4" id="KW-0238">DNA-binding</keyword>
<evidence type="ECO:0000256" key="1">
    <source>
        <dbReference type="ARBA" id="ARBA00023015"/>
    </source>
</evidence>
<name>A0ABW6NBM5_9ACTN</name>
<dbReference type="InterPro" id="IPR050109">
    <property type="entry name" value="HTH-type_TetR-like_transc_reg"/>
</dbReference>
<keyword evidence="3" id="KW-0804">Transcription</keyword>
<comment type="caution">
    <text evidence="6">The sequence shown here is derived from an EMBL/GenBank/DDBJ whole genome shotgun (WGS) entry which is preliminary data.</text>
</comment>
<dbReference type="Pfam" id="PF00440">
    <property type="entry name" value="TetR_N"/>
    <property type="match status" value="1"/>
</dbReference>
<dbReference type="PANTHER" id="PTHR30055:SF234">
    <property type="entry name" value="HTH-TYPE TRANSCRIPTIONAL REGULATOR BETI"/>
    <property type="match status" value="1"/>
</dbReference>
<evidence type="ECO:0000256" key="4">
    <source>
        <dbReference type="PROSITE-ProRule" id="PRU00335"/>
    </source>
</evidence>
<dbReference type="InterPro" id="IPR001647">
    <property type="entry name" value="HTH_TetR"/>
</dbReference>
<dbReference type="InterPro" id="IPR036271">
    <property type="entry name" value="Tet_transcr_reg_TetR-rel_C_sf"/>
</dbReference>
<dbReference type="PANTHER" id="PTHR30055">
    <property type="entry name" value="HTH-TYPE TRANSCRIPTIONAL REGULATOR RUTR"/>
    <property type="match status" value="1"/>
</dbReference>
<evidence type="ECO:0000313" key="7">
    <source>
        <dbReference type="Proteomes" id="UP001601422"/>
    </source>
</evidence>
<dbReference type="SUPFAM" id="SSF48498">
    <property type="entry name" value="Tetracyclin repressor-like, C-terminal domain"/>
    <property type="match status" value="1"/>
</dbReference>
<dbReference type="PROSITE" id="PS50977">
    <property type="entry name" value="HTH_TETR_2"/>
    <property type="match status" value="1"/>
</dbReference>
<evidence type="ECO:0000313" key="6">
    <source>
        <dbReference type="EMBL" id="MFF0009852.1"/>
    </source>
</evidence>
<dbReference type="Pfam" id="PF21597">
    <property type="entry name" value="TetR_C_43"/>
    <property type="match status" value="1"/>
</dbReference>
<dbReference type="EMBL" id="JBIAJP010000027">
    <property type="protein sequence ID" value="MFF0009852.1"/>
    <property type="molecule type" value="Genomic_DNA"/>
</dbReference>
<dbReference type="Proteomes" id="UP001601422">
    <property type="component" value="Unassembled WGS sequence"/>
</dbReference>
<evidence type="ECO:0000256" key="3">
    <source>
        <dbReference type="ARBA" id="ARBA00023163"/>
    </source>
</evidence>
<dbReference type="Gene3D" id="1.10.357.10">
    <property type="entry name" value="Tetracycline Repressor, domain 2"/>
    <property type="match status" value="1"/>
</dbReference>
<keyword evidence="1" id="KW-0805">Transcription regulation</keyword>
<dbReference type="RefSeq" id="WP_361952740.1">
    <property type="nucleotide sequence ID" value="NZ_JBEXWI010000064.1"/>
</dbReference>
<reference evidence="6 7" key="1">
    <citation type="submission" date="2024-10" db="EMBL/GenBank/DDBJ databases">
        <title>The Natural Products Discovery Center: Release of the First 8490 Sequenced Strains for Exploring Actinobacteria Biosynthetic Diversity.</title>
        <authorList>
            <person name="Kalkreuter E."/>
            <person name="Kautsar S.A."/>
            <person name="Yang D."/>
            <person name="Bader C.D."/>
            <person name="Teijaro C.N."/>
            <person name="Fluegel L."/>
            <person name="Davis C.M."/>
            <person name="Simpson J.R."/>
            <person name="Lauterbach L."/>
            <person name="Steele A.D."/>
            <person name="Gui C."/>
            <person name="Meng S."/>
            <person name="Li G."/>
            <person name="Viehrig K."/>
            <person name="Ye F."/>
            <person name="Su P."/>
            <person name="Kiefer A.F."/>
            <person name="Nichols A."/>
            <person name="Cepeda A.J."/>
            <person name="Yan W."/>
            <person name="Fan B."/>
            <person name="Jiang Y."/>
            <person name="Adhikari A."/>
            <person name="Zheng C.-J."/>
            <person name="Schuster L."/>
            <person name="Cowan T.M."/>
            <person name="Smanski M.J."/>
            <person name="Chevrette M.G."/>
            <person name="De Carvalho L.P.S."/>
            <person name="Shen B."/>
        </authorList>
    </citation>
    <scope>NUCLEOTIDE SEQUENCE [LARGE SCALE GENOMIC DNA]</scope>
    <source>
        <strain evidence="6 7">NPDC005497</strain>
    </source>
</reference>
<keyword evidence="7" id="KW-1185">Reference proteome</keyword>
<proteinExistence type="predicted"/>
<evidence type="ECO:0000256" key="2">
    <source>
        <dbReference type="ARBA" id="ARBA00023125"/>
    </source>
</evidence>
<accession>A0ABW6NBM5</accession>
<organism evidence="6 7">
    <name type="scientific">Streptomyces tibetensis</name>
    <dbReference type="NCBI Taxonomy" id="2382123"/>
    <lineage>
        <taxon>Bacteria</taxon>
        <taxon>Bacillati</taxon>
        <taxon>Actinomycetota</taxon>
        <taxon>Actinomycetes</taxon>
        <taxon>Kitasatosporales</taxon>
        <taxon>Streptomycetaceae</taxon>
        <taxon>Streptomyces</taxon>
    </lineage>
</organism>
<sequence>MTGGRTLRADAVRNRKKILAAAREQVTAHGPDVGMDEIAAAAGVAVGTLYRHFPTKTDLVAAVMEEFVARIADDIEAACGRVAVGGRAWDELTGFLARLIEDAATDHAIKAATQTLGAVPDGKADEDRAGMALANLIRTAQSDGDLHPDISVADIYLLFSSVPTDCPPTTRTRWLTLVLFGLTPHGRAGDRTSAR</sequence>
<feature type="domain" description="HTH tetR-type" evidence="5">
    <location>
        <begin position="12"/>
        <end position="71"/>
    </location>
</feature>
<gene>
    <name evidence="6" type="ORF">ACFYQT_41465</name>
</gene>
<feature type="DNA-binding region" description="H-T-H motif" evidence="4">
    <location>
        <begin position="34"/>
        <end position="53"/>
    </location>
</feature>
<dbReference type="InterPro" id="IPR049445">
    <property type="entry name" value="TetR_SbtR-like_C"/>
</dbReference>
<dbReference type="InterPro" id="IPR009057">
    <property type="entry name" value="Homeodomain-like_sf"/>
</dbReference>